<protein>
    <submittedName>
        <fullName evidence="1">Uncharacterized protein</fullName>
    </submittedName>
</protein>
<evidence type="ECO:0000313" key="2">
    <source>
        <dbReference type="Proteomes" id="UP000724874"/>
    </source>
</evidence>
<dbReference type="Proteomes" id="UP000724874">
    <property type="component" value="Unassembled WGS sequence"/>
</dbReference>
<organism evidence="1 2">
    <name type="scientific">Gymnopilus junonius</name>
    <name type="common">Spectacular rustgill mushroom</name>
    <name type="synonym">Gymnopilus spectabilis subsp. junonius</name>
    <dbReference type="NCBI Taxonomy" id="109634"/>
    <lineage>
        <taxon>Eukaryota</taxon>
        <taxon>Fungi</taxon>
        <taxon>Dikarya</taxon>
        <taxon>Basidiomycota</taxon>
        <taxon>Agaricomycotina</taxon>
        <taxon>Agaricomycetes</taxon>
        <taxon>Agaricomycetidae</taxon>
        <taxon>Agaricales</taxon>
        <taxon>Agaricineae</taxon>
        <taxon>Hymenogastraceae</taxon>
        <taxon>Gymnopilus</taxon>
    </lineage>
</organism>
<keyword evidence="2" id="KW-1185">Reference proteome</keyword>
<sequence length="105" mass="12067">IFASLVGAAFNAIHCAGWSFIFPSNIESVLWRVCSIIITAYPIYIVDVFTHHFFPCHVRPGYQRVAYVTLHHGLSHSILRSRSSFFIGRSMRCPERPPTWCIRND</sequence>
<gene>
    <name evidence="1" type="ORF">CPB84DRAFT_1678992</name>
</gene>
<accession>A0A9P5TP89</accession>
<feature type="non-terminal residue" evidence="1">
    <location>
        <position position="1"/>
    </location>
</feature>
<reference evidence="1" key="1">
    <citation type="submission" date="2020-11" db="EMBL/GenBank/DDBJ databases">
        <authorList>
            <consortium name="DOE Joint Genome Institute"/>
            <person name="Ahrendt S."/>
            <person name="Riley R."/>
            <person name="Andreopoulos W."/>
            <person name="LaButti K."/>
            <person name="Pangilinan J."/>
            <person name="Ruiz-duenas F.J."/>
            <person name="Barrasa J.M."/>
            <person name="Sanchez-Garcia M."/>
            <person name="Camarero S."/>
            <person name="Miyauchi S."/>
            <person name="Serrano A."/>
            <person name="Linde D."/>
            <person name="Babiker R."/>
            <person name="Drula E."/>
            <person name="Ayuso-Fernandez I."/>
            <person name="Pacheco R."/>
            <person name="Padilla G."/>
            <person name="Ferreira P."/>
            <person name="Barriuso J."/>
            <person name="Kellner H."/>
            <person name="Castanera R."/>
            <person name="Alfaro M."/>
            <person name="Ramirez L."/>
            <person name="Pisabarro A.G."/>
            <person name="Kuo A."/>
            <person name="Tritt A."/>
            <person name="Lipzen A."/>
            <person name="He G."/>
            <person name="Yan M."/>
            <person name="Ng V."/>
            <person name="Cullen D."/>
            <person name="Martin F."/>
            <person name="Rosso M.-N."/>
            <person name="Henrissat B."/>
            <person name="Hibbett D."/>
            <person name="Martinez A.T."/>
            <person name="Grigoriev I.V."/>
        </authorList>
    </citation>
    <scope>NUCLEOTIDE SEQUENCE</scope>
    <source>
        <strain evidence="1">AH 44721</strain>
    </source>
</reference>
<dbReference type="OrthoDB" id="9451547at2759"/>
<proteinExistence type="predicted"/>
<dbReference type="AlphaFoldDB" id="A0A9P5TP89"/>
<name>A0A9P5TP89_GYMJU</name>
<comment type="caution">
    <text evidence="1">The sequence shown here is derived from an EMBL/GenBank/DDBJ whole genome shotgun (WGS) entry which is preliminary data.</text>
</comment>
<dbReference type="EMBL" id="JADNYJ010000037">
    <property type="protein sequence ID" value="KAF8902283.1"/>
    <property type="molecule type" value="Genomic_DNA"/>
</dbReference>
<evidence type="ECO:0000313" key="1">
    <source>
        <dbReference type="EMBL" id="KAF8902283.1"/>
    </source>
</evidence>